<reference evidence="2" key="1">
    <citation type="journal article" date="2023" name="Plant J.">
        <title>The genome of the king protea, Protea cynaroides.</title>
        <authorList>
            <person name="Chang J."/>
            <person name="Duong T.A."/>
            <person name="Schoeman C."/>
            <person name="Ma X."/>
            <person name="Roodt D."/>
            <person name="Barker N."/>
            <person name="Li Z."/>
            <person name="Van de Peer Y."/>
            <person name="Mizrachi E."/>
        </authorList>
    </citation>
    <scope>NUCLEOTIDE SEQUENCE</scope>
    <source>
        <tissue evidence="2">Young leaves</tissue>
    </source>
</reference>
<keyword evidence="3" id="KW-1185">Reference proteome</keyword>
<accession>A0A9Q0KNS1</accession>
<evidence type="ECO:0000313" key="3">
    <source>
        <dbReference type="Proteomes" id="UP001141806"/>
    </source>
</evidence>
<evidence type="ECO:0000256" key="1">
    <source>
        <dbReference type="SAM" id="MobiDB-lite"/>
    </source>
</evidence>
<name>A0A9Q0KNS1_9MAGN</name>
<gene>
    <name evidence="2" type="ORF">NE237_007096</name>
</gene>
<comment type="caution">
    <text evidence="2">The sequence shown here is derived from an EMBL/GenBank/DDBJ whole genome shotgun (WGS) entry which is preliminary data.</text>
</comment>
<organism evidence="2 3">
    <name type="scientific">Protea cynaroides</name>
    <dbReference type="NCBI Taxonomy" id="273540"/>
    <lineage>
        <taxon>Eukaryota</taxon>
        <taxon>Viridiplantae</taxon>
        <taxon>Streptophyta</taxon>
        <taxon>Embryophyta</taxon>
        <taxon>Tracheophyta</taxon>
        <taxon>Spermatophyta</taxon>
        <taxon>Magnoliopsida</taxon>
        <taxon>Proteales</taxon>
        <taxon>Proteaceae</taxon>
        <taxon>Protea</taxon>
    </lineage>
</organism>
<sequence>MLERIHPMRSGAQFNEEAEDNDESKTRKNISLAVLGRRLELRGRVWVSKKVFCQVFIGKNPAFPFVRSRLQKQRVIFEVARNISLAVTGVDHGEEYDLGDVCVGAVWPGSELVAVPKVVLQNSFALLAEEDFILR</sequence>
<proteinExistence type="predicted"/>
<evidence type="ECO:0000313" key="2">
    <source>
        <dbReference type="EMBL" id="KAJ4973922.1"/>
    </source>
</evidence>
<protein>
    <submittedName>
        <fullName evidence="2">Uncharacterized protein</fullName>
    </submittedName>
</protein>
<dbReference type="EMBL" id="JAMYWD010000004">
    <property type="protein sequence ID" value="KAJ4973922.1"/>
    <property type="molecule type" value="Genomic_DNA"/>
</dbReference>
<dbReference type="AlphaFoldDB" id="A0A9Q0KNS1"/>
<dbReference type="Proteomes" id="UP001141806">
    <property type="component" value="Unassembled WGS sequence"/>
</dbReference>
<feature type="region of interest" description="Disordered" evidence="1">
    <location>
        <begin position="1"/>
        <end position="23"/>
    </location>
</feature>